<comment type="caution">
    <text evidence="1">The sequence shown here is derived from an EMBL/GenBank/DDBJ whole genome shotgun (WGS) entry which is preliminary data.</text>
</comment>
<dbReference type="Proteomes" id="UP000708208">
    <property type="component" value="Unassembled WGS sequence"/>
</dbReference>
<sequence>SLEFRSEDFGNSKVFNNDIKIPILNSQGVGLNYEKFGKSNTFNGDISIR</sequence>
<evidence type="ECO:0000313" key="1">
    <source>
        <dbReference type="EMBL" id="CAG7714452.1"/>
    </source>
</evidence>
<evidence type="ECO:0000313" key="2">
    <source>
        <dbReference type="Proteomes" id="UP000708208"/>
    </source>
</evidence>
<protein>
    <submittedName>
        <fullName evidence="1">Uncharacterized protein</fullName>
    </submittedName>
</protein>
<feature type="non-terminal residue" evidence="1">
    <location>
        <position position="49"/>
    </location>
</feature>
<gene>
    <name evidence="1" type="ORF">AFUS01_LOCUS5358</name>
</gene>
<name>A0A8J2NK48_9HEXA</name>
<organism evidence="1 2">
    <name type="scientific">Allacma fusca</name>
    <dbReference type="NCBI Taxonomy" id="39272"/>
    <lineage>
        <taxon>Eukaryota</taxon>
        <taxon>Metazoa</taxon>
        <taxon>Ecdysozoa</taxon>
        <taxon>Arthropoda</taxon>
        <taxon>Hexapoda</taxon>
        <taxon>Collembola</taxon>
        <taxon>Symphypleona</taxon>
        <taxon>Sminthuridae</taxon>
        <taxon>Allacma</taxon>
    </lineage>
</organism>
<keyword evidence="2" id="KW-1185">Reference proteome</keyword>
<dbReference type="EMBL" id="CAJVCH010034108">
    <property type="protein sequence ID" value="CAG7714452.1"/>
    <property type="molecule type" value="Genomic_DNA"/>
</dbReference>
<dbReference type="AlphaFoldDB" id="A0A8J2NK48"/>
<feature type="non-terminal residue" evidence="1">
    <location>
        <position position="1"/>
    </location>
</feature>
<reference evidence="1" key="1">
    <citation type="submission" date="2021-06" db="EMBL/GenBank/DDBJ databases">
        <authorList>
            <person name="Hodson N. C."/>
            <person name="Mongue J. A."/>
            <person name="Jaron S. K."/>
        </authorList>
    </citation>
    <scope>NUCLEOTIDE SEQUENCE</scope>
</reference>
<proteinExistence type="predicted"/>
<accession>A0A8J2NK48</accession>